<dbReference type="AlphaFoldDB" id="A0A7T8GSY4"/>
<proteinExistence type="predicted"/>
<evidence type="ECO:0000313" key="1">
    <source>
        <dbReference type="EMBL" id="QQP36961.1"/>
    </source>
</evidence>
<accession>A0A7T8GSY4</accession>
<keyword evidence="2" id="KW-1185">Reference proteome</keyword>
<evidence type="ECO:0000313" key="2">
    <source>
        <dbReference type="Proteomes" id="UP000595437"/>
    </source>
</evidence>
<reference evidence="2" key="1">
    <citation type="submission" date="2021-01" db="EMBL/GenBank/DDBJ databases">
        <title>Caligus Genome Assembly.</title>
        <authorList>
            <person name="Gallardo-Escarate C."/>
        </authorList>
    </citation>
    <scope>NUCLEOTIDE SEQUENCE [LARGE SCALE GENOMIC DNA]</scope>
</reference>
<sequence length="49" mass="5842">MYVHYYDDLLNLTLQDTLEKDTVIRNALSVIQSIHNFFNSPKRENVPFK</sequence>
<dbReference type="EMBL" id="CP045905">
    <property type="protein sequence ID" value="QQP36961.1"/>
    <property type="molecule type" value="Genomic_DNA"/>
</dbReference>
<organism evidence="1 2">
    <name type="scientific">Caligus rogercresseyi</name>
    <name type="common">Sea louse</name>
    <dbReference type="NCBI Taxonomy" id="217165"/>
    <lineage>
        <taxon>Eukaryota</taxon>
        <taxon>Metazoa</taxon>
        <taxon>Ecdysozoa</taxon>
        <taxon>Arthropoda</taxon>
        <taxon>Crustacea</taxon>
        <taxon>Multicrustacea</taxon>
        <taxon>Hexanauplia</taxon>
        <taxon>Copepoda</taxon>
        <taxon>Siphonostomatoida</taxon>
        <taxon>Caligidae</taxon>
        <taxon>Caligus</taxon>
    </lineage>
</organism>
<name>A0A7T8GSY4_CALRO</name>
<dbReference type="OrthoDB" id="6338653at2759"/>
<dbReference type="Proteomes" id="UP000595437">
    <property type="component" value="Chromosome 16"/>
</dbReference>
<protein>
    <submittedName>
        <fullName evidence="1">Uncharacterized protein</fullName>
    </submittedName>
</protein>
<gene>
    <name evidence="1" type="ORF">FKW44_022217</name>
</gene>